<dbReference type="Proteomes" id="UP000075221">
    <property type="component" value="Chromosome"/>
</dbReference>
<dbReference type="InterPro" id="IPR001296">
    <property type="entry name" value="Glyco_trans_1"/>
</dbReference>
<dbReference type="PANTHER" id="PTHR45947:SF3">
    <property type="entry name" value="SULFOQUINOVOSYL TRANSFERASE SQD2"/>
    <property type="match status" value="1"/>
</dbReference>
<dbReference type="GO" id="GO:1901137">
    <property type="term" value="P:carbohydrate derivative biosynthetic process"/>
    <property type="evidence" value="ECO:0007669"/>
    <property type="project" value="UniProtKB-ARBA"/>
</dbReference>
<name>A0AAC8YHF6_9ACTN</name>
<evidence type="ECO:0000313" key="6">
    <source>
        <dbReference type="Proteomes" id="UP000075221"/>
    </source>
</evidence>
<dbReference type="AlphaFoldDB" id="A0AAC8YHF6"/>
<dbReference type="RefSeq" id="WP_062820029.1">
    <property type="nucleotide sequence ID" value="NZ_CP014352.1"/>
</dbReference>
<feature type="domain" description="Glycosyltransferase subfamily 4-like N-terminal" evidence="4">
    <location>
        <begin position="361"/>
        <end position="527"/>
    </location>
</feature>
<evidence type="ECO:0000259" key="4">
    <source>
        <dbReference type="Pfam" id="PF13439"/>
    </source>
</evidence>
<keyword evidence="2" id="KW-0808">Transferase</keyword>
<dbReference type="InterPro" id="IPR050194">
    <property type="entry name" value="Glycosyltransferase_grp1"/>
</dbReference>
<dbReference type="GO" id="GO:0016757">
    <property type="term" value="F:glycosyltransferase activity"/>
    <property type="evidence" value="ECO:0007669"/>
    <property type="project" value="UniProtKB-KW"/>
</dbReference>
<sequence length="720" mass="77829">MNRPLTIASNQGAMGGGEVMLLNIAAAAREIGRDVTVVGPADPGELLAKAEQEGFRTVAVHGRGTSGYLANLRRWDAAERHGLLWCNGLRPAQATAGHPDRVVHLHQVPTGGQQAMSAIARAGALDTIVPSSSMAATIPGSTVLWNWTQPVPLRPVRPRPARVTLGFIGRLWQAKGILVLAEAMRELDHRHPDRFRLLVAGEPRFVPDEEAEQITGALTGLGDLAETRGWMDRDAFFSEIDCAVIPSIAPESFGLVAAEAMAARCPFVISSAGALPEVAGAGYPFAADPGDAIGLADAIERALAADQEPVLDASRKRWERHFSPDAGRARLRAILDRLDPDPDPGTAPKVVLAHDYLTQRGGAERVVSCLAGAFPHSPVVTSLHNPDDTFPEFDGRAVIASPLNLSWVMRHRFRIGLPLYGWIFEHARLPRDTDVVVASSTGFAHGVRTPPGTRKIVYCHSPARFLYLMDDYLGKPWWHSPQGWALRALHPVLVARDRRAAATADRYLCNSSVVRERIKDVYGIDAAVVNPPHSLDPDGPQNPVAQLATTSFFLTVSRLMPYKNVDVLLEAFAELPDQHLVVVGRGPQRAELHAAAPANVIFLEGIPDTQLRWLYAHAAAVLAPSKEDYGLTPVEGFSFGTPALALHAGGYLDTVVDSVCGYFFDEATPRAVVAAVRRLLAHPLDRDAILAQAERFSPEAFAARLRAEVDDLMSSPKGAQ</sequence>
<dbReference type="EMBL" id="CP014352">
    <property type="protein sequence ID" value="AMS06107.1"/>
    <property type="molecule type" value="Genomic_DNA"/>
</dbReference>
<evidence type="ECO:0000256" key="1">
    <source>
        <dbReference type="ARBA" id="ARBA00022676"/>
    </source>
</evidence>
<protein>
    <submittedName>
        <fullName evidence="5">Glycosyltransferase</fullName>
    </submittedName>
</protein>
<dbReference type="Gene3D" id="3.40.50.2000">
    <property type="entry name" value="Glycogen Phosphorylase B"/>
    <property type="match status" value="4"/>
</dbReference>
<evidence type="ECO:0000313" key="5">
    <source>
        <dbReference type="EMBL" id="AMS06107.1"/>
    </source>
</evidence>
<dbReference type="Pfam" id="PF13439">
    <property type="entry name" value="Glyco_transf_4"/>
    <property type="match status" value="1"/>
</dbReference>
<dbReference type="CDD" id="cd03801">
    <property type="entry name" value="GT4_PimA-like"/>
    <property type="match status" value="1"/>
</dbReference>
<dbReference type="Pfam" id="PF13692">
    <property type="entry name" value="Glyco_trans_1_4"/>
    <property type="match status" value="1"/>
</dbReference>
<gene>
    <name evidence="5" type="ORF">AXH35_12345</name>
</gene>
<proteinExistence type="predicted"/>
<dbReference type="InterPro" id="IPR028098">
    <property type="entry name" value="Glyco_trans_4-like_N"/>
</dbReference>
<evidence type="ECO:0000259" key="3">
    <source>
        <dbReference type="Pfam" id="PF00534"/>
    </source>
</evidence>
<accession>A0AAC8YHF6</accession>
<dbReference type="Pfam" id="PF00534">
    <property type="entry name" value="Glycos_transf_1"/>
    <property type="match status" value="1"/>
</dbReference>
<feature type="domain" description="Glycosyl transferase family 1" evidence="3">
    <location>
        <begin position="550"/>
        <end position="690"/>
    </location>
</feature>
<organism evidence="5 6">
    <name type="scientific">Acidipropionibacterium acidipropionici</name>
    <dbReference type="NCBI Taxonomy" id="1748"/>
    <lineage>
        <taxon>Bacteria</taxon>
        <taxon>Bacillati</taxon>
        <taxon>Actinomycetota</taxon>
        <taxon>Actinomycetes</taxon>
        <taxon>Propionibacteriales</taxon>
        <taxon>Propionibacteriaceae</taxon>
        <taxon>Acidipropionibacterium</taxon>
    </lineage>
</organism>
<keyword evidence="1" id="KW-0328">Glycosyltransferase</keyword>
<dbReference type="PANTHER" id="PTHR45947">
    <property type="entry name" value="SULFOQUINOVOSYL TRANSFERASE SQD2"/>
    <property type="match status" value="1"/>
</dbReference>
<reference evidence="5 6" key="1">
    <citation type="submission" date="2016-02" db="EMBL/GenBank/DDBJ databases">
        <title>Complete Genome Sequence of Propionibacterium acidipropionici ATCC 55737.</title>
        <authorList>
            <person name="Luna Flores C.H."/>
            <person name="Nielsen L.K."/>
            <person name="Marcellin E."/>
        </authorList>
    </citation>
    <scope>NUCLEOTIDE SEQUENCE [LARGE SCALE GENOMIC DNA]</scope>
    <source>
        <strain evidence="5 6">ATCC 55737</strain>
    </source>
</reference>
<dbReference type="SUPFAM" id="SSF53756">
    <property type="entry name" value="UDP-Glycosyltransferase/glycogen phosphorylase"/>
    <property type="match status" value="2"/>
</dbReference>
<evidence type="ECO:0000256" key="2">
    <source>
        <dbReference type="ARBA" id="ARBA00022679"/>
    </source>
</evidence>